<dbReference type="CDD" id="cd00063">
    <property type="entry name" value="FN3"/>
    <property type="match status" value="1"/>
</dbReference>
<dbReference type="InterPro" id="IPR036116">
    <property type="entry name" value="FN3_sf"/>
</dbReference>
<dbReference type="SUPFAM" id="SSF49313">
    <property type="entry name" value="Cadherin-like"/>
    <property type="match status" value="1"/>
</dbReference>
<gene>
    <name evidence="6" type="ORF">WMN62_02755</name>
</gene>
<feature type="compositionally biased region" description="Low complexity" evidence="3">
    <location>
        <begin position="847"/>
        <end position="878"/>
    </location>
</feature>
<dbReference type="Gene3D" id="2.60.40.10">
    <property type="entry name" value="Immunoglobulins"/>
    <property type="match status" value="2"/>
</dbReference>
<organism evidence="6 7">
    <name type="scientific">Curtobacterium citreum</name>
    <dbReference type="NCBI Taxonomy" id="2036"/>
    <lineage>
        <taxon>Bacteria</taxon>
        <taxon>Bacillati</taxon>
        <taxon>Actinomycetota</taxon>
        <taxon>Actinomycetes</taxon>
        <taxon>Micrococcales</taxon>
        <taxon>Microbacteriaceae</taxon>
        <taxon>Curtobacterium</taxon>
    </lineage>
</organism>
<dbReference type="InterPro" id="IPR013783">
    <property type="entry name" value="Ig-like_fold"/>
</dbReference>
<dbReference type="PRINTS" id="PR00014">
    <property type="entry name" value="FNTYPEIII"/>
</dbReference>
<comment type="caution">
    <text evidence="6">The sequence shown here is derived from an EMBL/GenBank/DDBJ whole genome shotgun (WGS) entry which is preliminary data.</text>
</comment>
<dbReference type="Proteomes" id="UP001370299">
    <property type="component" value="Unassembled WGS sequence"/>
</dbReference>
<protein>
    <submittedName>
        <fullName evidence="6">Fibronectin type III domain-containing protein</fullName>
    </submittedName>
</protein>
<keyword evidence="4" id="KW-0472">Membrane</keyword>
<evidence type="ECO:0000313" key="6">
    <source>
        <dbReference type="EMBL" id="MEK0170379.1"/>
    </source>
</evidence>
<evidence type="ECO:0000256" key="3">
    <source>
        <dbReference type="SAM" id="MobiDB-lite"/>
    </source>
</evidence>
<dbReference type="SMART" id="SM00060">
    <property type="entry name" value="FN3"/>
    <property type="match status" value="1"/>
</dbReference>
<evidence type="ECO:0000256" key="1">
    <source>
        <dbReference type="ARBA" id="ARBA00023295"/>
    </source>
</evidence>
<dbReference type="EMBL" id="JBBLYY010000019">
    <property type="protein sequence ID" value="MEK0170379.1"/>
    <property type="molecule type" value="Genomic_DNA"/>
</dbReference>
<keyword evidence="7" id="KW-1185">Reference proteome</keyword>
<keyword evidence="4" id="KW-1133">Transmembrane helix</keyword>
<dbReference type="RefSeq" id="WP_340195778.1">
    <property type="nucleotide sequence ID" value="NZ_JBBKAP010000009.1"/>
</dbReference>
<evidence type="ECO:0000256" key="4">
    <source>
        <dbReference type="SAM" id="Phobius"/>
    </source>
</evidence>
<dbReference type="Gene3D" id="2.60.40.2700">
    <property type="match status" value="5"/>
</dbReference>
<reference evidence="6 7" key="1">
    <citation type="submission" date="2024-03" db="EMBL/GenBank/DDBJ databases">
        <title>Whole genomes of four grape xylem sap localized bacterial endophytes.</title>
        <authorList>
            <person name="Kumar G."/>
            <person name="Savka M.A."/>
        </authorList>
    </citation>
    <scope>NUCLEOTIDE SEQUENCE [LARGE SCALE GENOMIC DNA]</scope>
    <source>
        <strain evidence="6 7">RIT_GXS8</strain>
    </source>
</reference>
<proteinExistence type="predicted"/>
<feature type="domain" description="Fibronectin type-III" evidence="5">
    <location>
        <begin position="120"/>
        <end position="211"/>
    </location>
</feature>
<dbReference type="InterPro" id="IPR015919">
    <property type="entry name" value="Cadherin-like_sf"/>
</dbReference>
<dbReference type="SUPFAM" id="SSF49265">
    <property type="entry name" value="Fibronectin type III"/>
    <property type="match status" value="1"/>
</dbReference>
<accession>A0ABU8Y6A1</accession>
<feature type="region of interest" description="Disordered" evidence="3">
    <location>
        <begin position="847"/>
        <end position="887"/>
    </location>
</feature>
<sequence>MFVAGRSGQLTGADLNFYPNNTQYYTDGATSGTISVYSGSSASGTVLASGTISLQQGWQTVEFPSPPTITAGSTYFLGVPVGAYWLNSTPAAGEGAVLSSNSYNGRYSLNYRTYVLSIAAPSSFTATAGDGTTALSWSAPTPPVDTTLTGYETEYAPSGSGSWSTPAATTATTATVTGLTDGTAYDFRVRATTDRGPGTWSTTATATPMGDFAGGTLTVDDAAPAVGKPVTAKSDGWTPAPTLTWSWTVGSAQVSTAPTYTPTPDDLGKAVQVTVTANAVGRHTATKTADLGTVAAGTIAPGAVRIADAQDATVGSSAQAGTVLTASLPAVAPTDSAVTYQWYRDSTNVKIPGATTAQYTVTGRDAVGGHAVFVIASVTSRGYTATTATSDAVVAEYGTQTGTVTTGAATVAESVTATTSGWTPSGATVSLQWFDGERAITGATSATYTPTAAQAGHALHVVATGTAEGYDRYSVASTAVVVGDGTQDGTVGIDGTAAVGATLTATDAGWLAGTSFDRQWTRDGVAIDGATDATYTPTADDVDAVIGVTVTGHLDGYTDRTVDASAATAVVAGTQHAAVAIEATGTAQVGAELTARSTGWASGTELSYRWLRDGTAVEGATDRAYTPVEADLGHVISVEVSGTLAGWNTLTVTSDGTVPVAGIPATVTPESTLPTTTVAGERFRYHVDIEGSPAPTVTFDGELPAGLTFDQDTGDITGIPTKAGQSVIRITADNGVGFPAVSTVAIDVTPGALDALTLDTAGTGDDDGTITAQQGTTIRVAATGTDAYGNELATPGDVVLTSSVVSDEIHGDTVTFHHASPHVITATVGSVSASLTVEVSPAAVVTPPKTAPTAPATTEPTAAPTAEASVPPTAAPVADQDDRATTAPAPAADELAYTGADGTGPMALAALLAVLLGFAVRTGVRRSRQRS</sequence>
<evidence type="ECO:0000256" key="2">
    <source>
        <dbReference type="ARBA" id="ARBA00023326"/>
    </source>
</evidence>
<evidence type="ECO:0000259" key="5">
    <source>
        <dbReference type="PROSITE" id="PS50853"/>
    </source>
</evidence>
<dbReference type="PROSITE" id="PS50853">
    <property type="entry name" value="FN3"/>
    <property type="match status" value="1"/>
</dbReference>
<keyword evidence="1" id="KW-0326">Glycosidase</keyword>
<dbReference type="InterPro" id="IPR003961">
    <property type="entry name" value="FN3_dom"/>
</dbReference>
<dbReference type="Pfam" id="PF00041">
    <property type="entry name" value="fn3"/>
    <property type="match status" value="1"/>
</dbReference>
<evidence type="ECO:0000313" key="7">
    <source>
        <dbReference type="Proteomes" id="UP001370299"/>
    </source>
</evidence>
<feature type="transmembrane region" description="Helical" evidence="4">
    <location>
        <begin position="906"/>
        <end position="924"/>
    </location>
</feature>
<keyword evidence="1" id="KW-0378">Hydrolase</keyword>
<keyword evidence="2" id="KW-0624">Polysaccharide degradation</keyword>
<keyword evidence="4" id="KW-0812">Transmembrane</keyword>
<keyword evidence="2" id="KW-0119">Carbohydrate metabolism</keyword>
<name>A0ABU8Y6A1_9MICO</name>